<name>A0A437MNY4_9PROT</name>
<feature type="domain" description="HTH lacI-type" evidence="6">
    <location>
        <begin position="23"/>
        <end position="77"/>
    </location>
</feature>
<evidence type="ECO:0000256" key="3">
    <source>
        <dbReference type="ARBA" id="ARBA00023125"/>
    </source>
</evidence>
<dbReference type="GO" id="GO:0003700">
    <property type="term" value="F:DNA-binding transcription factor activity"/>
    <property type="evidence" value="ECO:0007669"/>
    <property type="project" value="TreeGrafter"/>
</dbReference>
<dbReference type="EMBL" id="SACL01000001">
    <property type="protein sequence ID" value="RVT99346.1"/>
    <property type="molecule type" value="Genomic_DNA"/>
</dbReference>
<sequence>MAIPSARGAIPRARSQSPSKGRATIVTLSQLAGVSASTVSRALKNDPRISEETRNRIAALATKAGYTPNAFARTLSSGRSGLLGIVLGSVQNPFYSELLEEAVAQAAARGMRLLIVHAGGGPIEDRTAEALLQYQVDGCIITSAELSSNAVNICAANGVPVVMVNRIPRLHASAVACDNAEGGRELARFLVEGGHRRIAMVQAPARSSTGMERVRGFVEQLTALGLEPAMRMDGGGHYDGGFACGQEIAKLPPNRRPDAIFGISDVMAMGAMDALRIAGIRVPEDISVVAFDNIAAASHPPYGLTTIAQPLQAMVHRGLDILMARIRDPSLPDEAVQLRGRLIVRRSARVPGA</sequence>
<dbReference type="CDD" id="cd06278">
    <property type="entry name" value="PBP1_LacI-like"/>
    <property type="match status" value="1"/>
</dbReference>
<keyword evidence="4" id="KW-0804">Transcription</keyword>
<dbReference type="PROSITE" id="PS50932">
    <property type="entry name" value="HTH_LACI_2"/>
    <property type="match status" value="1"/>
</dbReference>
<dbReference type="SUPFAM" id="SSF47413">
    <property type="entry name" value="lambda repressor-like DNA-binding domains"/>
    <property type="match status" value="1"/>
</dbReference>
<evidence type="ECO:0000256" key="5">
    <source>
        <dbReference type="SAM" id="MobiDB-lite"/>
    </source>
</evidence>
<organism evidence="7 8">
    <name type="scientific">Rhodovarius crocodyli</name>
    <dbReference type="NCBI Taxonomy" id="1979269"/>
    <lineage>
        <taxon>Bacteria</taxon>
        <taxon>Pseudomonadati</taxon>
        <taxon>Pseudomonadota</taxon>
        <taxon>Alphaproteobacteria</taxon>
        <taxon>Acetobacterales</taxon>
        <taxon>Roseomonadaceae</taxon>
        <taxon>Rhodovarius</taxon>
    </lineage>
</organism>
<evidence type="ECO:0000259" key="6">
    <source>
        <dbReference type="PROSITE" id="PS50932"/>
    </source>
</evidence>
<evidence type="ECO:0000256" key="1">
    <source>
        <dbReference type="ARBA" id="ARBA00022491"/>
    </source>
</evidence>
<dbReference type="PANTHER" id="PTHR30146:SF148">
    <property type="entry name" value="HTH-TYPE TRANSCRIPTIONAL REPRESSOR PURR-RELATED"/>
    <property type="match status" value="1"/>
</dbReference>
<dbReference type="SMART" id="SM00354">
    <property type="entry name" value="HTH_LACI"/>
    <property type="match status" value="1"/>
</dbReference>
<dbReference type="Pfam" id="PF13377">
    <property type="entry name" value="Peripla_BP_3"/>
    <property type="match status" value="1"/>
</dbReference>
<dbReference type="OrthoDB" id="9784962at2"/>
<dbReference type="GO" id="GO:0000976">
    <property type="term" value="F:transcription cis-regulatory region binding"/>
    <property type="evidence" value="ECO:0007669"/>
    <property type="project" value="TreeGrafter"/>
</dbReference>
<dbReference type="SUPFAM" id="SSF53822">
    <property type="entry name" value="Periplasmic binding protein-like I"/>
    <property type="match status" value="1"/>
</dbReference>
<gene>
    <name evidence="7" type="ORF">EOD42_04445</name>
</gene>
<comment type="caution">
    <text evidence="7">The sequence shown here is derived from an EMBL/GenBank/DDBJ whole genome shotgun (WGS) entry which is preliminary data.</text>
</comment>
<evidence type="ECO:0000256" key="4">
    <source>
        <dbReference type="ARBA" id="ARBA00023163"/>
    </source>
</evidence>
<dbReference type="AlphaFoldDB" id="A0A437MNY4"/>
<evidence type="ECO:0000313" key="7">
    <source>
        <dbReference type="EMBL" id="RVT99346.1"/>
    </source>
</evidence>
<protein>
    <submittedName>
        <fullName evidence="7">LacI family transcriptional regulator</fullName>
    </submittedName>
</protein>
<proteinExistence type="predicted"/>
<dbReference type="Gene3D" id="3.40.50.2300">
    <property type="match status" value="2"/>
</dbReference>
<dbReference type="RefSeq" id="WP_127786241.1">
    <property type="nucleotide sequence ID" value="NZ_SACL01000001.1"/>
</dbReference>
<dbReference type="CDD" id="cd01392">
    <property type="entry name" value="HTH_LacI"/>
    <property type="match status" value="1"/>
</dbReference>
<evidence type="ECO:0000313" key="8">
    <source>
        <dbReference type="Proteomes" id="UP000282957"/>
    </source>
</evidence>
<keyword evidence="8" id="KW-1185">Reference proteome</keyword>
<feature type="region of interest" description="Disordered" evidence="5">
    <location>
        <begin position="1"/>
        <end position="21"/>
    </location>
</feature>
<dbReference type="InterPro" id="IPR028082">
    <property type="entry name" value="Peripla_BP_I"/>
</dbReference>
<dbReference type="PANTHER" id="PTHR30146">
    <property type="entry name" value="LACI-RELATED TRANSCRIPTIONAL REPRESSOR"/>
    <property type="match status" value="1"/>
</dbReference>
<keyword evidence="2" id="KW-0805">Transcription regulation</keyword>
<dbReference type="Proteomes" id="UP000282957">
    <property type="component" value="Unassembled WGS sequence"/>
</dbReference>
<keyword evidence="3" id="KW-0238">DNA-binding</keyword>
<dbReference type="InterPro" id="IPR010982">
    <property type="entry name" value="Lambda_DNA-bd_dom_sf"/>
</dbReference>
<dbReference type="InterPro" id="IPR000843">
    <property type="entry name" value="HTH_LacI"/>
</dbReference>
<dbReference type="Gene3D" id="1.10.260.40">
    <property type="entry name" value="lambda repressor-like DNA-binding domains"/>
    <property type="match status" value="1"/>
</dbReference>
<dbReference type="Pfam" id="PF00356">
    <property type="entry name" value="LacI"/>
    <property type="match status" value="1"/>
</dbReference>
<accession>A0A437MNY4</accession>
<evidence type="ECO:0000256" key="2">
    <source>
        <dbReference type="ARBA" id="ARBA00023015"/>
    </source>
</evidence>
<reference evidence="7 8" key="1">
    <citation type="submission" date="2019-01" db="EMBL/GenBank/DDBJ databases">
        <authorList>
            <person name="Chen W.-M."/>
        </authorList>
    </citation>
    <scope>NUCLEOTIDE SEQUENCE [LARGE SCALE GENOMIC DNA]</scope>
    <source>
        <strain evidence="7 8">CCP-6</strain>
    </source>
</reference>
<keyword evidence="1" id="KW-0678">Repressor</keyword>
<dbReference type="InterPro" id="IPR046335">
    <property type="entry name" value="LacI/GalR-like_sensor"/>
</dbReference>